<organism evidence="3 4">
    <name type="scientific">Enterococcus columbae DSM 7374 = ATCC 51263</name>
    <dbReference type="NCBI Taxonomy" id="1121865"/>
    <lineage>
        <taxon>Bacteria</taxon>
        <taxon>Bacillati</taxon>
        <taxon>Bacillota</taxon>
        <taxon>Bacilli</taxon>
        <taxon>Lactobacillales</taxon>
        <taxon>Enterococcaceae</taxon>
        <taxon>Enterococcus</taxon>
    </lineage>
</organism>
<comment type="similarity">
    <text evidence="1">Belongs to the short-chain dehydrogenases/reductases (SDR) family.</text>
</comment>
<name>S1MUA6_9ENTE</name>
<dbReference type="SUPFAM" id="SSF51735">
    <property type="entry name" value="NAD(P)-binding Rossmann-fold domains"/>
    <property type="match status" value="1"/>
</dbReference>
<evidence type="ECO:0000313" key="3">
    <source>
        <dbReference type="EMBL" id="EOW80377.1"/>
    </source>
</evidence>
<dbReference type="PANTHER" id="PTHR24321:SF8">
    <property type="entry name" value="ESTRADIOL 17-BETA-DEHYDROGENASE 8-RELATED"/>
    <property type="match status" value="1"/>
</dbReference>
<dbReference type="Pfam" id="PF13561">
    <property type="entry name" value="adh_short_C2"/>
    <property type="match status" value="1"/>
</dbReference>
<dbReference type="AlphaFoldDB" id="S1MUA6"/>
<evidence type="ECO:0000256" key="2">
    <source>
        <dbReference type="ARBA" id="ARBA00023002"/>
    </source>
</evidence>
<dbReference type="PATRIC" id="fig|1121865.3.peg.1426"/>
<proteinExistence type="inferred from homology"/>
<keyword evidence="2" id="KW-0560">Oxidoreductase</keyword>
<protein>
    <submittedName>
        <fullName evidence="3">Uncharacterized protein</fullName>
    </submittedName>
</protein>
<evidence type="ECO:0000256" key="1">
    <source>
        <dbReference type="ARBA" id="ARBA00006484"/>
    </source>
</evidence>
<keyword evidence="4" id="KW-1185">Reference proteome</keyword>
<dbReference type="Proteomes" id="UP000014113">
    <property type="component" value="Unassembled WGS sequence"/>
</dbReference>
<dbReference type="PROSITE" id="PS00061">
    <property type="entry name" value="ADH_SHORT"/>
    <property type="match status" value="1"/>
</dbReference>
<reference evidence="3 4" key="1">
    <citation type="submission" date="2013-03" db="EMBL/GenBank/DDBJ databases">
        <title>The Genome Sequence of Enterococcus columbae ATCC_51263 (PacBio/Illumina hybrid assembly).</title>
        <authorList>
            <consortium name="The Broad Institute Genomics Platform"/>
            <consortium name="The Broad Institute Genome Sequencing Center for Infectious Disease"/>
            <person name="Earl A."/>
            <person name="Russ C."/>
            <person name="Gilmore M."/>
            <person name="Surin D."/>
            <person name="Walker B."/>
            <person name="Young S."/>
            <person name="Zeng Q."/>
            <person name="Gargeya S."/>
            <person name="Fitzgerald M."/>
            <person name="Haas B."/>
            <person name="Abouelleil A."/>
            <person name="Allen A.W."/>
            <person name="Alvarado L."/>
            <person name="Arachchi H.M."/>
            <person name="Berlin A.M."/>
            <person name="Chapman S.B."/>
            <person name="Gainer-Dewar J."/>
            <person name="Goldberg J."/>
            <person name="Griggs A."/>
            <person name="Gujja S."/>
            <person name="Hansen M."/>
            <person name="Howarth C."/>
            <person name="Imamovic A."/>
            <person name="Ireland A."/>
            <person name="Larimer J."/>
            <person name="McCowan C."/>
            <person name="Murphy C."/>
            <person name="Pearson M."/>
            <person name="Poon T.W."/>
            <person name="Priest M."/>
            <person name="Roberts A."/>
            <person name="Saif S."/>
            <person name="Shea T."/>
            <person name="Sisk P."/>
            <person name="Sykes S."/>
            <person name="Wortman J."/>
            <person name="Nusbaum C."/>
            <person name="Birren B."/>
        </authorList>
    </citation>
    <scope>NUCLEOTIDE SEQUENCE [LARGE SCALE GENOMIC DNA]</scope>
    <source>
        <strain evidence="3 4">ATCC 51263</strain>
    </source>
</reference>
<dbReference type="InterPro" id="IPR020904">
    <property type="entry name" value="Sc_DH/Rdtase_CS"/>
</dbReference>
<dbReference type="STRING" id="1121865.OMW_01463"/>
<dbReference type="eggNOG" id="COG1028">
    <property type="taxonomic scope" value="Bacteria"/>
</dbReference>
<dbReference type="InterPro" id="IPR036291">
    <property type="entry name" value="NAD(P)-bd_dom_sf"/>
</dbReference>
<accession>S1MUA6</accession>
<gene>
    <name evidence="3" type="ORF">I568_02077</name>
</gene>
<evidence type="ECO:0000313" key="4">
    <source>
        <dbReference type="Proteomes" id="UP000014113"/>
    </source>
</evidence>
<dbReference type="InterPro" id="IPR002347">
    <property type="entry name" value="SDR_fam"/>
</dbReference>
<dbReference type="GO" id="GO:0016491">
    <property type="term" value="F:oxidoreductase activity"/>
    <property type="evidence" value="ECO:0007669"/>
    <property type="project" value="UniProtKB-KW"/>
</dbReference>
<sequence>MEIFAIDCDEVALKDLSKQLPKAQFHYFVGDLAKEENLASFVAWIKQEAHFIDGLIHDAAIDRGGLLNQASYQDFMQTLQVNVGAAYYLVLHLQSIFHSEMSIILFSSTRNHQSMPNNETYVSSKGAILSLTHALANSLRTKARVNAISPGWIETAPFQFPKKEVALSDTDHAQQLVGRVGEPDDIYQLVDFLLDSQKSGFITGQEIVIDGGMSKQMIYHDEFGWRYNQN</sequence>
<dbReference type="Gene3D" id="3.40.50.720">
    <property type="entry name" value="NAD(P)-binding Rossmann-like Domain"/>
    <property type="match status" value="1"/>
</dbReference>
<dbReference type="PANTHER" id="PTHR24321">
    <property type="entry name" value="DEHYDROGENASES, SHORT CHAIN"/>
    <property type="match status" value="1"/>
</dbReference>
<dbReference type="EMBL" id="ASWJ01000009">
    <property type="protein sequence ID" value="EOW80377.1"/>
    <property type="molecule type" value="Genomic_DNA"/>
</dbReference>
<comment type="caution">
    <text evidence="3">The sequence shown here is derived from an EMBL/GenBank/DDBJ whole genome shotgun (WGS) entry which is preliminary data.</text>
</comment>
<dbReference type="PRINTS" id="PR00081">
    <property type="entry name" value="GDHRDH"/>
</dbReference>